<proteinExistence type="predicted"/>
<evidence type="ECO:0000313" key="2">
    <source>
        <dbReference type="EnsemblPlants" id="Kaladp0086s0032.2.v1.1.CDS.1"/>
    </source>
</evidence>
<feature type="region of interest" description="Disordered" evidence="1">
    <location>
        <begin position="47"/>
        <end position="94"/>
    </location>
</feature>
<evidence type="ECO:0000313" key="3">
    <source>
        <dbReference type="Proteomes" id="UP000594263"/>
    </source>
</evidence>
<dbReference type="EnsemblPlants" id="Kaladp0086s0032.3.v1.1">
    <property type="protein sequence ID" value="Kaladp0086s0032.3.v1.1.CDS.1"/>
    <property type="gene ID" value="Kaladp0086s0032.v1.1"/>
</dbReference>
<protein>
    <submittedName>
        <fullName evidence="2">Uncharacterized protein</fullName>
    </submittedName>
</protein>
<name>A0A7N0UTX0_KALFE</name>
<dbReference type="Gramene" id="Kaladp0086s0032.2.v1.1">
    <property type="protein sequence ID" value="Kaladp0086s0032.2.v1.1.CDS.1"/>
    <property type="gene ID" value="Kaladp0086s0032.v1.1"/>
</dbReference>
<sequence length="128" mass="14288">MESSLHISKNQIKAYRVDQLHPALIGCLWTGLLVPFTLPLQRPLLTSSSSETLIPPPTTSPKSTPSIRRQQPPHLDTLHHPLHNTRTASSHSSDRVFNFSARPAKLPESIMRKIESQFLGFLLGMVFG</sequence>
<dbReference type="EnsemblPlants" id="Kaladp0086s0032.1.v1.1">
    <property type="protein sequence ID" value="Kaladp0086s0032.1.v1.1.CDS.1"/>
    <property type="gene ID" value="Kaladp0086s0032.v1.1"/>
</dbReference>
<dbReference type="EnsemblPlants" id="Kaladp0086s0032.2.v1.1">
    <property type="protein sequence ID" value="Kaladp0086s0032.2.v1.1.CDS.1"/>
    <property type="gene ID" value="Kaladp0086s0032.v1.1"/>
</dbReference>
<reference evidence="2" key="1">
    <citation type="submission" date="2021-01" db="UniProtKB">
        <authorList>
            <consortium name="EnsemblPlants"/>
        </authorList>
    </citation>
    <scope>IDENTIFICATION</scope>
</reference>
<dbReference type="Proteomes" id="UP000594263">
    <property type="component" value="Unplaced"/>
</dbReference>
<accession>A0A7N0UTX0</accession>
<evidence type="ECO:0000256" key="1">
    <source>
        <dbReference type="SAM" id="MobiDB-lite"/>
    </source>
</evidence>
<dbReference type="Gramene" id="Kaladp0086s0032.1.v1.1">
    <property type="protein sequence ID" value="Kaladp0086s0032.1.v1.1.CDS.1"/>
    <property type="gene ID" value="Kaladp0086s0032.v1.1"/>
</dbReference>
<dbReference type="Gramene" id="Kaladp0086s0032.3.v1.1">
    <property type="protein sequence ID" value="Kaladp0086s0032.3.v1.1.CDS.1"/>
    <property type="gene ID" value="Kaladp0086s0032.v1.1"/>
</dbReference>
<dbReference type="AlphaFoldDB" id="A0A7N0UTX0"/>
<organism evidence="2 3">
    <name type="scientific">Kalanchoe fedtschenkoi</name>
    <name type="common">Lavender scallops</name>
    <name type="synonym">South American air plant</name>
    <dbReference type="NCBI Taxonomy" id="63787"/>
    <lineage>
        <taxon>Eukaryota</taxon>
        <taxon>Viridiplantae</taxon>
        <taxon>Streptophyta</taxon>
        <taxon>Embryophyta</taxon>
        <taxon>Tracheophyta</taxon>
        <taxon>Spermatophyta</taxon>
        <taxon>Magnoliopsida</taxon>
        <taxon>eudicotyledons</taxon>
        <taxon>Gunneridae</taxon>
        <taxon>Pentapetalae</taxon>
        <taxon>Saxifragales</taxon>
        <taxon>Crassulaceae</taxon>
        <taxon>Kalanchoe</taxon>
    </lineage>
</organism>
<keyword evidence="3" id="KW-1185">Reference proteome</keyword>